<comment type="caution">
    <text evidence="2">The sequence shown here is derived from an EMBL/GenBank/DDBJ whole genome shotgun (WGS) entry which is preliminary data.</text>
</comment>
<evidence type="ECO:0000313" key="3">
    <source>
        <dbReference type="Proteomes" id="UP001165561"/>
    </source>
</evidence>
<keyword evidence="1" id="KW-0812">Transmembrane</keyword>
<reference evidence="2" key="1">
    <citation type="submission" date="2023-02" db="EMBL/GenBank/DDBJ databases">
        <title>Georgenia sp.10Sc9-8, isolated from a soil sample collected from the Taklamakan desert.</title>
        <authorList>
            <person name="Liu S."/>
        </authorList>
    </citation>
    <scope>NUCLEOTIDE SEQUENCE</scope>
    <source>
        <strain evidence="2">10Sc9-8</strain>
    </source>
</reference>
<protein>
    <submittedName>
        <fullName evidence="2">Uncharacterized protein</fullName>
    </submittedName>
</protein>
<dbReference type="EMBL" id="JARACI010001007">
    <property type="protein sequence ID" value="MDD9206927.1"/>
    <property type="molecule type" value="Genomic_DNA"/>
</dbReference>
<gene>
    <name evidence="2" type="ORF">PU560_10680</name>
</gene>
<feature type="transmembrane region" description="Helical" evidence="1">
    <location>
        <begin position="5"/>
        <end position="24"/>
    </location>
</feature>
<organism evidence="2 3">
    <name type="scientific">Georgenia halotolerans</name>
    <dbReference type="NCBI Taxonomy" id="3028317"/>
    <lineage>
        <taxon>Bacteria</taxon>
        <taxon>Bacillati</taxon>
        <taxon>Actinomycetota</taxon>
        <taxon>Actinomycetes</taxon>
        <taxon>Micrococcales</taxon>
        <taxon>Bogoriellaceae</taxon>
        <taxon>Georgenia</taxon>
    </lineage>
</organism>
<evidence type="ECO:0000313" key="2">
    <source>
        <dbReference type="EMBL" id="MDD9206927.1"/>
    </source>
</evidence>
<keyword evidence="3" id="KW-1185">Reference proteome</keyword>
<evidence type="ECO:0000256" key="1">
    <source>
        <dbReference type="SAM" id="Phobius"/>
    </source>
</evidence>
<feature type="transmembrane region" description="Helical" evidence="1">
    <location>
        <begin position="44"/>
        <end position="65"/>
    </location>
</feature>
<dbReference type="Proteomes" id="UP001165561">
    <property type="component" value="Unassembled WGS sequence"/>
</dbReference>
<name>A0ABT5TXZ1_9MICO</name>
<proteinExistence type="predicted"/>
<keyword evidence="1" id="KW-0472">Membrane</keyword>
<sequence>MLLGAALEIAAVTGTLLILFMWMSEMPFVLGVTNPITTSHWVEAILLVIAAATLTGDTLGIGRWWGRIVGNSWLR</sequence>
<accession>A0ABT5TXZ1</accession>
<keyword evidence="1" id="KW-1133">Transmembrane helix</keyword>